<dbReference type="EMBL" id="CP001700">
    <property type="protein sequence ID" value="ACU71928.1"/>
    <property type="molecule type" value="Genomic_DNA"/>
</dbReference>
<organism evidence="1 2">
    <name type="scientific">Catenulispora acidiphila (strain DSM 44928 / JCM 14897 / NBRC 102108 / NRRL B-24433 / ID139908)</name>
    <dbReference type="NCBI Taxonomy" id="479433"/>
    <lineage>
        <taxon>Bacteria</taxon>
        <taxon>Bacillati</taxon>
        <taxon>Actinomycetota</taxon>
        <taxon>Actinomycetes</taxon>
        <taxon>Catenulisporales</taxon>
        <taxon>Catenulisporaceae</taxon>
        <taxon>Catenulispora</taxon>
    </lineage>
</organism>
<evidence type="ECO:0000313" key="2">
    <source>
        <dbReference type="Proteomes" id="UP000000851"/>
    </source>
</evidence>
<gene>
    <name evidence="1" type="ordered locus">Caci_3019</name>
</gene>
<keyword evidence="2" id="KW-1185">Reference proteome</keyword>
<reference evidence="1 2" key="1">
    <citation type="journal article" date="2009" name="Stand. Genomic Sci.">
        <title>Complete genome sequence of Catenulispora acidiphila type strain (ID 139908).</title>
        <authorList>
            <person name="Copeland A."/>
            <person name="Lapidus A."/>
            <person name="Glavina Del Rio T."/>
            <person name="Nolan M."/>
            <person name="Lucas S."/>
            <person name="Chen F."/>
            <person name="Tice H."/>
            <person name="Cheng J.F."/>
            <person name="Bruce D."/>
            <person name="Goodwin L."/>
            <person name="Pitluck S."/>
            <person name="Mikhailova N."/>
            <person name="Pati A."/>
            <person name="Ivanova N."/>
            <person name="Mavromatis K."/>
            <person name="Chen A."/>
            <person name="Palaniappan K."/>
            <person name="Chain P."/>
            <person name="Land M."/>
            <person name="Hauser L."/>
            <person name="Chang Y.J."/>
            <person name="Jeffries C.D."/>
            <person name="Chertkov O."/>
            <person name="Brettin T."/>
            <person name="Detter J.C."/>
            <person name="Han C."/>
            <person name="Ali Z."/>
            <person name="Tindall B.J."/>
            <person name="Goker M."/>
            <person name="Bristow J."/>
            <person name="Eisen J.A."/>
            <person name="Markowitz V."/>
            <person name="Hugenholtz P."/>
            <person name="Kyrpides N.C."/>
            <person name="Klenk H.P."/>
        </authorList>
    </citation>
    <scope>NUCLEOTIDE SEQUENCE [LARGE SCALE GENOMIC DNA]</scope>
    <source>
        <strain evidence="2">DSM 44928 / JCM 14897 / NBRC 102108 / NRRL B-24433 / ID139908</strain>
    </source>
</reference>
<evidence type="ECO:0000313" key="1">
    <source>
        <dbReference type="EMBL" id="ACU71928.1"/>
    </source>
</evidence>
<accession>C7Q4F9</accession>
<proteinExistence type="predicted"/>
<dbReference type="InParanoid" id="C7Q4F9"/>
<dbReference type="Proteomes" id="UP000000851">
    <property type="component" value="Chromosome"/>
</dbReference>
<name>C7Q4F9_CATAD</name>
<protein>
    <submittedName>
        <fullName evidence="1">Uncharacterized protein</fullName>
    </submittedName>
</protein>
<dbReference type="HOGENOM" id="CLU_2218328_0_0_11"/>
<sequence>MPNTEIRRTFTVDQLETLGLPGDNVLARFGEDEHRWYINWQIVFRDPADDTTWAITKSEDKGDNSELPWWYCYDSADKIEAYRVEPREVTITEWVAAESATSEAGA</sequence>
<dbReference type="KEGG" id="cai:Caci_3019"/>
<dbReference type="AlphaFoldDB" id="C7Q4F9"/>
<dbReference type="STRING" id="479433.Caci_3019"/>
<dbReference type="RefSeq" id="WP_012787221.1">
    <property type="nucleotide sequence ID" value="NC_013131.1"/>
</dbReference>